<accession>A0A502FRF3</accession>
<comment type="caution">
    <text evidence="1">The sequence shown here is derived from an EMBL/GenBank/DDBJ whole genome shotgun (WGS) entry which is preliminary data.</text>
</comment>
<dbReference type="Proteomes" id="UP000319931">
    <property type="component" value="Unassembled WGS sequence"/>
</dbReference>
<protein>
    <submittedName>
        <fullName evidence="1">Uncharacterized protein</fullName>
    </submittedName>
</protein>
<dbReference type="EMBL" id="RCZC01000004">
    <property type="protein sequence ID" value="TPG51991.1"/>
    <property type="molecule type" value="Genomic_DNA"/>
</dbReference>
<reference evidence="1 2" key="1">
    <citation type="journal article" date="2019" name="Environ. Microbiol.">
        <title>Species interactions and distinct microbial communities in high Arctic permafrost affected cryosols are associated with the CH4 and CO2 gas fluxes.</title>
        <authorList>
            <person name="Altshuler I."/>
            <person name="Hamel J."/>
            <person name="Turney S."/>
            <person name="Magnuson E."/>
            <person name="Levesque R."/>
            <person name="Greer C."/>
            <person name="Whyte L.G."/>
        </authorList>
    </citation>
    <scope>NUCLEOTIDE SEQUENCE [LARGE SCALE GENOMIC DNA]</scope>
    <source>
        <strain evidence="1 2">E6.1</strain>
    </source>
</reference>
<organism evidence="1 2">
    <name type="scientific">Sphingomonas glacialis</name>
    <dbReference type="NCBI Taxonomy" id="658225"/>
    <lineage>
        <taxon>Bacteria</taxon>
        <taxon>Pseudomonadati</taxon>
        <taxon>Pseudomonadota</taxon>
        <taxon>Alphaproteobacteria</taxon>
        <taxon>Sphingomonadales</taxon>
        <taxon>Sphingomonadaceae</taxon>
        <taxon>Sphingomonas</taxon>
    </lineage>
</organism>
<gene>
    <name evidence="1" type="ORF">EAH76_14760</name>
</gene>
<evidence type="ECO:0000313" key="1">
    <source>
        <dbReference type="EMBL" id="TPG51991.1"/>
    </source>
</evidence>
<dbReference type="AlphaFoldDB" id="A0A502FRF3"/>
<keyword evidence="2" id="KW-1185">Reference proteome</keyword>
<proteinExistence type="predicted"/>
<sequence>MAVPIGPASPWFAMAIEHRVDRCGAEVTEVALHRPALGPGVIVERAARAATKRASAILS</sequence>
<name>A0A502FRF3_9SPHN</name>
<evidence type="ECO:0000313" key="2">
    <source>
        <dbReference type="Proteomes" id="UP000319931"/>
    </source>
</evidence>